<dbReference type="SUPFAM" id="SSF81342">
    <property type="entry name" value="Transmembrane di-heme cytochromes"/>
    <property type="match status" value="1"/>
</dbReference>
<keyword evidence="4" id="KW-0813">Transport</keyword>
<gene>
    <name evidence="15" type="ORF">A3196_19695</name>
</gene>
<feature type="transmembrane region" description="Helical" evidence="13">
    <location>
        <begin position="278"/>
        <end position="297"/>
    </location>
</feature>
<protein>
    <submittedName>
        <fullName evidence="15">Formate dehydrogenase subunit gamma</fullName>
    </submittedName>
</protein>
<dbReference type="GO" id="GO:0046872">
    <property type="term" value="F:metal ion binding"/>
    <property type="evidence" value="ECO:0007669"/>
    <property type="project" value="UniProtKB-KW"/>
</dbReference>
<keyword evidence="6" id="KW-0349">Heme</keyword>
<dbReference type="GO" id="GO:0015944">
    <property type="term" value="P:formate oxidation"/>
    <property type="evidence" value="ECO:0007669"/>
    <property type="project" value="TreeGrafter"/>
</dbReference>
<dbReference type="InterPro" id="IPR016174">
    <property type="entry name" value="Di-haem_cyt_TM"/>
</dbReference>
<dbReference type="GO" id="GO:0009326">
    <property type="term" value="C:formate dehydrogenase complex"/>
    <property type="evidence" value="ECO:0007669"/>
    <property type="project" value="InterPro"/>
</dbReference>
<evidence type="ECO:0000256" key="12">
    <source>
        <dbReference type="ARBA" id="ARBA00023136"/>
    </source>
</evidence>
<evidence type="ECO:0000313" key="16">
    <source>
        <dbReference type="Proteomes" id="UP000094849"/>
    </source>
</evidence>
<evidence type="ECO:0000256" key="9">
    <source>
        <dbReference type="ARBA" id="ARBA00022982"/>
    </source>
</evidence>
<dbReference type="PANTHER" id="PTHR30074:SF6">
    <property type="entry name" value="FORMATE DEHYDROGENASE GAMMA SUBUNIT"/>
    <property type="match status" value="1"/>
</dbReference>
<keyword evidence="7 13" id="KW-0812">Transmembrane</keyword>
<dbReference type="Pfam" id="PF01292">
    <property type="entry name" value="Ni_hydr_CYTB"/>
    <property type="match status" value="1"/>
</dbReference>
<dbReference type="PANTHER" id="PTHR30074">
    <property type="entry name" value="FORMATE DEHYDROGENASE, NITRATE-INDUCIBLE, CYTOCHROME B556 FDN SUBUNIT"/>
    <property type="match status" value="1"/>
</dbReference>
<feature type="transmembrane region" description="Helical" evidence="13">
    <location>
        <begin position="96"/>
        <end position="117"/>
    </location>
</feature>
<keyword evidence="11" id="KW-0408">Iron</keyword>
<keyword evidence="5" id="KW-1003">Cell membrane</keyword>
<dbReference type="GO" id="GO:0008863">
    <property type="term" value="F:formate dehydrogenase (NAD+) activity"/>
    <property type="evidence" value="ECO:0007669"/>
    <property type="project" value="InterPro"/>
</dbReference>
<comment type="subcellular location">
    <subcellularLocation>
        <location evidence="2">Cell membrane</location>
        <topology evidence="2">Multi-pass membrane protein</topology>
    </subcellularLocation>
</comment>
<evidence type="ECO:0000256" key="3">
    <source>
        <dbReference type="ARBA" id="ARBA00010747"/>
    </source>
</evidence>
<feature type="transmembrane region" description="Helical" evidence="13">
    <location>
        <begin position="141"/>
        <end position="162"/>
    </location>
</feature>
<evidence type="ECO:0000256" key="10">
    <source>
        <dbReference type="ARBA" id="ARBA00022989"/>
    </source>
</evidence>
<sequence>MINNSERTSRYMGRISFTGLLVFLLLYSLPLEIIAETKSSREMPSVMVLNPASELWRDVRQREGSNIGNSQVRGVDSGVLINAYGDTWRKFRMQQLIPIGGSILAGVFILLGIFYMIRGKVPIEGGPSDRKLFRYTTYERMIHWFVASIFLFLAISGLILLFGRPVLIPLMGKEAFSILASACKEGHNLMGPLFLIAVVLIFFRFVRRNIYQRGDLSWLLRGGGIIGSKHVPSNFFNMGEKSMFWLLILVGGLIIASGLVLVFPLFGQGREWMELAHVAHALGALLMIVVIMGHIYIGSVGMEGALEGMTTGYCDLNWAKEHHDHWATEVIERGEDLSNDEVERLRRSEPPGRIQLDLQEHGK</sequence>
<name>A0A1E2UH47_9GAMM</name>
<evidence type="ECO:0000256" key="6">
    <source>
        <dbReference type="ARBA" id="ARBA00022617"/>
    </source>
</evidence>
<comment type="cofactor">
    <cofactor evidence="1">
        <name>heme</name>
        <dbReference type="ChEBI" id="CHEBI:30413"/>
    </cofactor>
</comment>
<dbReference type="Gene3D" id="1.20.950.20">
    <property type="entry name" value="Transmembrane di-heme cytochromes, Chain C"/>
    <property type="match status" value="1"/>
</dbReference>
<dbReference type="GO" id="GO:0009061">
    <property type="term" value="P:anaerobic respiration"/>
    <property type="evidence" value="ECO:0007669"/>
    <property type="project" value="TreeGrafter"/>
</dbReference>
<feature type="domain" description="Cytochrome b561 bacterial/Ni-hydrogenase" evidence="14">
    <location>
        <begin position="134"/>
        <end position="312"/>
    </location>
</feature>
<evidence type="ECO:0000259" key="14">
    <source>
        <dbReference type="Pfam" id="PF01292"/>
    </source>
</evidence>
<evidence type="ECO:0000256" key="11">
    <source>
        <dbReference type="ARBA" id="ARBA00023004"/>
    </source>
</evidence>
<dbReference type="EMBL" id="LVJZ01000007">
    <property type="protein sequence ID" value="ODB91954.1"/>
    <property type="molecule type" value="Genomic_DNA"/>
</dbReference>
<keyword evidence="9" id="KW-0249">Electron transport</keyword>
<feature type="transmembrane region" description="Helical" evidence="13">
    <location>
        <begin position="189"/>
        <end position="206"/>
    </location>
</feature>
<dbReference type="InterPro" id="IPR006471">
    <property type="entry name" value="Formate_DH_gsu"/>
</dbReference>
<evidence type="ECO:0000256" key="1">
    <source>
        <dbReference type="ARBA" id="ARBA00001971"/>
    </source>
</evidence>
<keyword evidence="12 13" id="KW-0472">Membrane</keyword>
<evidence type="ECO:0000313" key="15">
    <source>
        <dbReference type="EMBL" id="ODB91954.1"/>
    </source>
</evidence>
<dbReference type="Proteomes" id="UP000094849">
    <property type="component" value="Unassembled WGS sequence"/>
</dbReference>
<dbReference type="AlphaFoldDB" id="A0A1E2UH47"/>
<feature type="transmembrane region" description="Helical" evidence="13">
    <location>
        <begin position="244"/>
        <end position="266"/>
    </location>
</feature>
<dbReference type="GO" id="GO:0036397">
    <property type="term" value="F:formate dehydrogenase (quinone) activity"/>
    <property type="evidence" value="ECO:0007669"/>
    <property type="project" value="TreeGrafter"/>
</dbReference>
<keyword evidence="8" id="KW-0479">Metal-binding</keyword>
<dbReference type="InterPro" id="IPR051817">
    <property type="entry name" value="FDH_cytochrome_b556_subunit"/>
</dbReference>
<keyword evidence="10 13" id="KW-1133">Transmembrane helix</keyword>
<evidence type="ECO:0000256" key="7">
    <source>
        <dbReference type="ARBA" id="ARBA00022692"/>
    </source>
</evidence>
<dbReference type="STRING" id="1818881.A3196_19695"/>
<evidence type="ECO:0000256" key="5">
    <source>
        <dbReference type="ARBA" id="ARBA00022475"/>
    </source>
</evidence>
<dbReference type="NCBIfam" id="TIGR01583">
    <property type="entry name" value="formate-DH-gamm"/>
    <property type="match status" value="1"/>
</dbReference>
<dbReference type="RefSeq" id="WP_069002856.1">
    <property type="nucleotide sequence ID" value="NZ_LVJW01000008.1"/>
</dbReference>
<accession>A0A1E2UH47</accession>
<evidence type="ECO:0000256" key="8">
    <source>
        <dbReference type="ARBA" id="ARBA00022723"/>
    </source>
</evidence>
<dbReference type="GO" id="GO:0009055">
    <property type="term" value="F:electron transfer activity"/>
    <property type="evidence" value="ECO:0007669"/>
    <property type="project" value="InterPro"/>
</dbReference>
<reference evidence="15 16" key="1">
    <citation type="submission" date="2016-03" db="EMBL/GenBank/DDBJ databases">
        <title>Chemosynthetic sulphur-oxidizing symbionts of marine invertebrate animals are capable of nitrogen fixation.</title>
        <authorList>
            <person name="Petersen J.M."/>
            <person name="Kemper A."/>
            <person name="Gruber-Vodicka H."/>
            <person name="Cardini U."/>
            <person name="Geest Mvander."/>
            <person name="Kleiner M."/>
            <person name="Bulgheresi S."/>
            <person name="Fussmann M."/>
            <person name="Herbold C."/>
            <person name="Seah B.K.B."/>
            <person name="Antony C.Paul."/>
            <person name="Liu D."/>
            <person name="Belitz A."/>
            <person name="Weber M."/>
        </authorList>
    </citation>
    <scope>NUCLEOTIDE SEQUENCE [LARGE SCALE GENOMIC DNA]</scope>
    <source>
        <strain evidence="15">G_D</strain>
    </source>
</reference>
<evidence type="ECO:0000256" key="4">
    <source>
        <dbReference type="ARBA" id="ARBA00022448"/>
    </source>
</evidence>
<proteinExistence type="inferred from homology"/>
<dbReference type="GO" id="GO:0005886">
    <property type="term" value="C:plasma membrane"/>
    <property type="evidence" value="ECO:0007669"/>
    <property type="project" value="UniProtKB-SubCell"/>
</dbReference>
<dbReference type="GO" id="GO:0022904">
    <property type="term" value="P:respiratory electron transport chain"/>
    <property type="evidence" value="ECO:0007669"/>
    <property type="project" value="InterPro"/>
</dbReference>
<evidence type="ECO:0000256" key="13">
    <source>
        <dbReference type="SAM" id="Phobius"/>
    </source>
</evidence>
<keyword evidence="16" id="KW-1185">Reference proteome</keyword>
<evidence type="ECO:0000256" key="2">
    <source>
        <dbReference type="ARBA" id="ARBA00004651"/>
    </source>
</evidence>
<comment type="caution">
    <text evidence="15">The sequence shown here is derived from an EMBL/GenBank/DDBJ whole genome shotgun (WGS) entry which is preliminary data.</text>
</comment>
<organism evidence="15 16">
    <name type="scientific">Candidatus Thiodiazotropha endoloripes</name>
    <dbReference type="NCBI Taxonomy" id="1818881"/>
    <lineage>
        <taxon>Bacteria</taxon>
        <taxon>Pseudomonadati</taxon>
        <taxon>Pseudomonadota</taxon>
        <taxon>Gammaproteobacteria</taxon>
        <taxon>Chromatiales</taxon>
        <taxon>Sedimenticolaceae</taxon>
        <taxon>Candidatus Thiodiazotropha</taxon>
    </lineage>
</organism>
<dbReference type="InterPro" id="IPR011577">
    <property type="entry name" value="Cyt_b561_bac/Ni-Hgenase"/>
</dbReference>
<comment type="similarity">
    <text evidence="3">Belongs to the formate dehydrogenase gamma subunit family.</text>
</comment>